<comment type="subunit">
    <text evidence="1">Binds ornithine in stalled 70S ribosomes, blocking the upper two-thirds of the exit tunnel. Contacts 23S rRNA and ribosomal proteins L4 and L22.</text>
</comment>
<accession>A0AAU8P9W6</accession>
<keyword evidence="1" id="KW-0805">Transcription regulation</keyword>
<dbReference type="GO" id="GO:0031556">
    <property type="term" value="P:transcriptional attenuation by ribosome"/>
    <property type="evidence" value="ECO:0007669"/>
    <property type="project" value="UniProtKB-UniRule"/>
</dbReference>
<evidence type="ECO:0000313" key="3">
    <source>
        <dbReference type="Proteomes" id="UP000002634"/>
    </source>
</evidence>
<proteinExistence type="evidence at transcript level"/>
<dbReference type="Proteomes" id="UP000002634">
    <property type="component" value="Chromosome"/>
</dbReference>
<comment type="similarity">
    <text evidence="1">Belongs to the speF operon leader peptide family.</text>
</comment>
<keyword evidence="1" id="KW-0428">Leader peptide</keyword>
<dbReference type="HAMAP" id="MF_00851">
    <property type="entry name" value="Leader_SpeFL"/>
    <property type="match status" value="1"/>
</dbReference>
<keyword evidence="1" id="KW-0699">rRNA-binding</keyword>
<evidence type="ECO:0000313" key="2">
    <source>
        <dbReference type="EMBL" id="ACY83105.1"/>
    </source>
</evidence>
<keyword evidence="1" id="KW-0804">Transcription</keyword>
<keyword evidence="1" id="KW-0694">RNA-binding</keyword>
<dbReference type="GO" id="GO:0019843">
    <property type="term" value="F:rRNA binding"/>
    <property type="evidence" value="ECO:0007669"/>
    <property type="project" value="UniProtKB-KW"/>
</dbReference>
<sequence length="57" mass="6954">MYHSSPLAVGYNRASFQVKEEIKMENNNRFWPHIRRVTHIMMMAHRSCFDFHLFNAR</sequence>
<keyword evidence="3" id="KW-1185">Reference proteome</keyword>
<reference evidence="2 3" key="1">
    <citation type="journal article" date="2009" name="PLoS ONE">
        <title>Genome sequence of the versatile fish pathogen Edwardsiella tarda provides insights into its adaptation to broad host ranges and intracellular niches.</title>
        <authorList>
            <person name="Wang Q."/>
            <person name="Yang M."/>
            <person name="Xiao J."/>
            <person name="Wu H."/>
            <person name="Wang X."/>
            <person name="Lv Y."/>
            <person name="Xu L."/>
            <person name="Zheng H."/>
            <person name="Wang S."/>
            <person name="Zhao G."/>
            <person name="Liu Q."/>
            <person name="Zhang Y."/>
        </authorList>
    </citation>
    <scope>NUCLEOTIDE SEQUENCE [LARGE SCALE GENOMIC DNA]</scope>
    <source>
        <strain evidence="3">EIB202 / CCTCC M208068</strain>
    </source>
</reference>
<dbReference type="GO" id="GO:0006448">
    <property type="term" value="P:regulation of translational elongation"/>
    <property type="evidence" value="ECO:0007669"/>
    <property type="project" value="UniProtKB-UniRule"/>
</dbReference>
<comment type="function">
    <text evidence="1">A small protein (arrest peptide) encoded upstream of inducible ornithine carboxylase gene (speF) that controls expression of downstream genes (usually speF and potE) by transcriptional and translational attenuation.</text>
</comment>
<dbReference type="InterPro" id="IPR021237">
    <property type="entry name" value="SpeFL"/>
</dbReference>
<feature type="short sequence motif" description="Ornithine recognition loop" evidence="1">
    <location>
        <begin position="33"/>
        <end position="39"/>
    </location>
</feature>
<gene>
    <name evidence="1" type="primary">speFL</name>
    <name evidence="2" type="ordered locus">ETAE_0258</name>
</gene>
<dbReference type="KEGG" id="etr:ETAE_0258"/>
<feature type="binding site" evidence="1">
    <location>
        <position position="36"/>
    </location>
    <ligand>
        <name>L-ornithine</name>
        <dbReference type="ChEBI" id="CHEBI:46911"/>
    </ligand>
</feature>
<evidence type="ECO:0000256" key="1">
    <source>
        <dbReference type="HAMAP-Rule" id="MF_00851"/>
    </source>
</evidence>
<organism evidence="2 3">
    <name type="scientific">Edwardsiella piscicida</name>
    <dbReference type="NCBI Taxonomy" id="1263550"/>
    <lineage>
        <taxon>Bacteria</taxon>
        <taxon>Pseudomonadati</taxon>
        <taxon>Pseudomonadota</taxon>
        <taxon>Gammaproteobacteria</taxon>
        <taxon>Enterobacterales</taxon>
        <taxon>Hafniaceae</taxon>
        <taxon>Edwardsiella</taxon>
    </lineage>
</organism>
<keyword evidence="1" id="KW-0810">Translation regulation</keyword>
<dbReference type="AlphaFoldDB" id="A0AAU8P9W6"/>
<comment type="induction">
    <text evidence="1">Induced by ornithine, repressed by putrescine. Part of the speFL-speF-potE operon.</text>
</comment>
<dbReference type="EMBL" id="CP001135">
    <property type="protein sequence ID" value="ACY83105.1"/>
    <property type="molecule type" value="Genomic_DNA"/>
</dbReference>
<name>A0AAU8P9W6_EDWPI</name>
<protein>
    <recommendedName>
        <fullName evidence="1">Leader peptide SpeFL</fullName>
    </recommendedName>
    <alternativeName>
        <fullName evidence="1">Arrest peptide SpeFL</fullName>
    </alternativeName>
</protein>
<dbReference type="Pfam" id="PF10940">
    <property type="entry name" value="SpeFL"/>
    <property type="match status" value="1"/>
</dbReference>